<feature type="chain" id="PRO_5046404839" evidence="1">
    <location>
        <begin position="19"/>
        <end position="238"/>
    </location>
</feature>
<proteinExistence type="predicted"/>
<evidence type="ECO:0000256" key="1">
    <source>
        <dbReference type="SAM" id="SignalP"/>
    </source>
</evidence>
<dbReference type="Proteomes" id="UP000318081">
    <property type="component" value="Chromosome"/>
</dbReference>
<dbReference type="RefSeq" id="WP_145208147.1">
    <property type="nucleotide sequence ID" value="NZ_CP036432.1"/>
</dbReference>
<sequence>MKKLVLLSATLTVLIVLASGLTGAPLTDTDTPTDEPAKPTAACCKDKACPFCNEDECKQQCKDCAAAKTDIDAAAAKQTASGGKGMAMRGGPGMGRGAAMGRGHDAQHAIDHEDFFFLIEHKEAIRRSVKNLPNGIETLTESNDEDVAARIQKHVESMYDRMENVNPIRMRDPLFREIFANAKKIKMDVEHTEHGVLVRETSEDAYVAKLLQEHAKVVSLFIKNGYSELPKNHAPPKR</sequence>
<keyword evidence="1" id="KW-0732">Signal</keyword>
<evidence type="ECO:0000313" key="3">
    <source>
        <dbReference type="Proteomes" id="UP000318081"/>
    </source>
</evidence>
<dbReference type="EMBL" id="CP036432">
    <property type="protein sequence ID" value="QDV82340.1"/>
    <property type="molecule type" value="Genomic_DNA"/>
</dbReference>
<reference evidence="2 3" key="1">
    <citation type="submission" date="2019-02" db="EMBL/GenBank/DDBJ databases">
        <title>Deep-cultivation of Planctomycetes and their phenomic and genomic characterization uncovers novel biology.</title>
        <authorList>
            <person name="Wiegand S."/>
            <person name="Jogler M."/>
            <person name="Boedeker C."/>
            <person name="Pinto D."/>
            <person name="Vollmers J."/>
            <person name="Rivas-Marin E."/>
            <person name="Kohn T."/>
            <person name="Peeters S.H."/>
            <person name="Heuer A."/>
            <person name="Rast P."/>
            <person name="Oberbeckmann S."/>
            <person name="Bunk B."/>
            <person name="Jeske O."/>
            <person name="Meyerdierks A."/>
            <person name="Storesund J.E."/>
            <person name="Kallscheuer N."/>
            <person name="Luecker S."/>
            <person name="Lage O.M."/>
            <person name="Pohl T."/>
            <person name="Merkel B.J."/>
            <person name="Hornburger P."/>
            <person name="Mueller R.-W."/>
            <person name="Bruemmer F."/>
            <person name="Labrenz M."/>
            <person name="Spormann A.M."/>
            <person name="Op den Camp H."/>
            <person name="Overmann J."/>
            <person name="Amann R."/>
            <person name="Jetten M.S.M."/>
            <person name="Mascher T."/>
            <person name="Medema M.H."/>
            <person name="Devos D.P."/>
            <person name="Kaster A.-K."/>
            <person name="Ovreas L."/>
            <person name="Rohde M."/>
            <person name="Galperin M.Y."/>
            <person name="Jogler C."/>
        </authorList>
    </citation>
    <scope>NUCLEOTIDE SEQUENCE [LARGE SCALE GENOMIC DNA]</scope>
    <source>
        <strain evidence="2 3">TBK1r</strain>
    </source>
</reference>
<evidence type="ECO:0000313" key="2">
    <source>
        <dbReference type="EMBL" id="QDV82340.1"/>
    </source>
</evidence>
<name>A0ABX5XLT6_9BACT</name>
<accession>A0ABX5XLT6</accession>
<feature type="signal peptide" evidence="1">
    <location>
        <begin position="1"/>
        <end position="18"/>
    </location>
</feature>
<protein>
    <submittedName>
        <fullName evidence="2">Uncharacterized protein</fullName>
    </submittedName>
</protein>
<organism evidence="2 3">
    <name type="scientific">Stieleria magnilauensis</name>
    <dbReference type="NCBI Taxonomy" id="2527963"/>
    <lineage>
        <taxon>Bacteria</taxon>
        <taxon>Pseudomonadati</taxon>
        <taxon>Planctomycetota</taxon>
        <taxon>Planctomycetia</taxon>
        <taxon>Pirellulales</taxon>
        <taxon>Pirellulaceae</taxon>
        <taxon>Stieleria</taxon>
    </lineage>
</organism>
<gene>
    <name evidence="2" type="ORF">TBK1r_12690</name>
</gene>
<keyword evidence="3" id="KW-1185">Reference proteome</keyword>